<comment type="caution">
    <text evidence="1">The sequence shown here is derived from an EMBL/GenBank/DDBJ whole genome shotgun (WGS) entry which is preliminary data.</text>
</comment>
<evidence type="ECO:0000313" key="2">
    <source>
        <dbReference type="Proteomes" id="UP000518887"/>
    </source>
</evidence>
<accession>A0A7W8G980</accession>
<protein>
    <submittedName>
        <fullName evidence="1">Uncharacterized protein</fullName>
    </submittedName>
</protein>
<reference evidence="1 2" key="1">
    <citation type="submission" date="2020-08" db="EMBL/GenBank/DDBJ databases">
        <title>Genomic Encyclopedia of Type Strains, Phase IV (KMG-IV): sequencing the most valuable type-strain genomes for metagenomic binning, comparative biology and taxonomic classification.</title>
        <authorList>
            <person name="Goeker M."/>
        </authorList>
    </citation>
    <scope>NUCLEOTIDE SEQUENCE [LARGE SCALE GENOMIC DNA]</scope>
    <source>
        <strain evidence="1 2">DSM 103462</strain>
    </source>
</reference>
<proteinExistence type="predicted"/>
<evidence type="ECO:0000313" key="1">
    <source>
        <dbReference type="EMBL" id="MBB5226064.1"/>
    </source>
</evidence>
<dbReference type="RefSeq" id="WP_184658984.1">
    <property type="nucleotide sequence ID" value="NZ_CP031518.1"/>
</dbReference>
<sequence length="342" mass="39444">MLLHYVKIFFITLLTFFLTLFPIFSEEAKAPGEAQSEQKSEEILVPKNPTFNAITFLKDVLDDKYPLRIDFGAEPHRHGSLVFGSVWYDWNYILSSSVRGEYDHYMTFVNNGETVSTSEVRSVSFTPFPVVLFFGNPDIRAKSVFTEVDIGFYLSQSHSNTNGGSYQNYTENGFQLSENNTRYFMVGPAFNIVVKVPIIKYIDSITEFFFVPAYFLSYNSNSQIHDSQHTSSSSVTGFDLSSPYLKYSLCLDFFRYIRIKSQVTYQHINMRQTIYGEDNDVRYSNHKLIVRYGGELLTPSKTRKKSAHLWAGLYYEMTWEKLYLGTSSSNDYTGKWVLCFGT</sequence>
<name>A0A7W8G980_9SPIR</name>
<keyword evidence="2" id="KW-1185">Reference proteome</keyword>
<dbReference type="EMBL" id="JACHFQ010000004">
    <property type="protein sequence ID" value="MBB5226064.1"/>
    <property type="molecule type" value="Genomic_DNA"/>
</dbReference>
<gene>
    <name evidence="1" type="ORF">HNP76_001432</name>
</gene>
<organism evidence="1 2">
    <name type="scientific">Treponema ruminis</name>
    <dbReference type="NCBI Taxonomy" id="744515"/>
    <lineage>
        <taxon>Bacteria</taxon>
        <taxon>Pseudomonadati</taxon>
        <taxon>Spirochaetota</taxon>
        <taxon>Spirochaetia</taxon>
        <taxon>Spirochaetales</taxon>
        <taxon>Treponemataceae</taxon>
        <taxon>Treponema</taxon>
    </lineage>
</organism>
<dbReference type="AlphaFoldDB" id="A0A7W8G980"/>
<dbReference type="Proteomes" id="UP000518887">
    <property type="component" value="Unassembled WGS sequence"/>
</dbReference>